<proteinExistence type="predicted"/>
<sequence>MELETVARGVAKGMLSESLPRRWTHVQAVAAKAKRISSLLGESEQPILVAAAWLHDVGYAPAIVSTGLHALDGARWLRDRRVHTRVVALVAYHSCARFEADELGLSEQLQNEFDDEQSPLRDALWYSDMTTGPDGQDFDVLQRLAEIRSRYGPEHVVTRFWSRAEPEIVAAVRRVEDRLAAV</sequence>
<gene>
    <name evidence="2" type="ORF">GA0070608_3405</name>
</gene>
<dbReference type="STRING" id="47871.GA0070608_3405"/>
<name>A0A1C6VL36_9ACTN</name>
<dbReference type="EMBL" id="FMIC01000002">
    <property type="protein sequence ID" value="SCL66947.1"/>
    <property type="molecule type" value="Genomic_DNA"/>
</dbReference>
<dbReference type="Proteomes" id="UP000199343">
    <property type="component" value="Unassembled WGS sequence"/>
</dbReference>
<feature type="domain" description="HD" evidence="1">
    <location>
        <begin position="22"/>
        <end position="99"/>
    </location>
</feature>
<protein>
    <submittedName>
        <fullName evidence="2">HD domain-containing protein</fullName>
    </submittedName>
</protein>
<dbReference type="InterPro" id="IPR003607">
    <property type="entry name" value="HD/PDEase_dom"/>
</dbReference>
<dbReference type="AlphaFoldDB" id="A0A1C6VL36"/>
<dbReference type="Gene3D" id="1.10.3210.10">
    <property type="entry name" value="Hypothetical protein af1432"/>
    <property type="match status" value="1"/>
</dbReference>
<evidence type="ECO:0000313" key="2">
    <source>
        <dbReference type="EMBL" id="SCL66947.1"/>
    </source>
</evidence>
<dbReference type="Pfam" id="PF01966">
    <property type="entry name" value="HD"/>
    <property type="match status" value="1"/>
</dbReference>
<dbReference type="RefSeq" id="WP_245715811.1">
    <property type="nucleotide sequence ID" value="NZ_FMIC01000002.1"/>
</dbReference>
<reference evidence="2 3" key="1">
    <citation type="submission" date="2016-06" db="EMBL/GenBank/DDBJ databases">
        <authorList>
            <person name="Kjaerup R.B."/>
            <person name="Dalgaard T.S."/>
            <person name="Juul-Madsen H.R."/>
        </authorList>
    </citation>
    <scope>NUCLEOTIDE SEQUENCE [LARGE SCALE GENOMIC DNA]</scope>
    <source>
        <strain evidence="2 3">DSM 43363</strain>
    </source>
</reference>
<dbReference type="CDD" id="cd00077">
    <property type="entry name" value="HDc"/>
    <property type="match status" value="1"/>
</dbReference>
<dbReference type="InterPro" id="IPR006674">
    <property type="entry name" value="HD_domain"/>
</dbReference>
<evidence type="ECO:0000259" key="1">
    <source>
        <dbReference type="Pfam" id="PF01966"/>
    </source>
</evidence>
<organism evidence="2 3">
    <name type="scientific">Micromonospora peucetia</name>
    <dbReference type="NCBI Taxonomy" id="47871"/>
    <lineage>
        <taxon>Bacteria</taxon>
        <taxon>Bacillati</taxon>
        <taxon>Actinomycetota</taxon>
        <taxon>Actinomycetes</taxon>
        <taxon>Micromonosporales</taxon>
        <taxon>Micromonosporaceae</taxon>
        <taxon>Micromonospora</taxon>
    </lineage>
</organism>
<accession>A0A1C6VL36</accession>
<evidence type="ECO:0000313" key="3">
    <source>
        <dbReference type="Proteomes" id="UP000199343"/>
    </source>
</evidence>
<dbReference type="SUPFAM" id="SSF109604">
    <property type="entry name" value="HD-domain/PDEase-like"/>
    <property type="match status" value="1"/>
</dbReference>